<dbReference type="Gene3D" id="3.40.50.300">
    <property type="entry name" value="P-loop containing nucleotide triphosphate hydrolases"/>
    <property type="match status" value="2"/>
</dbReference>
<feature type="compositionally biased region" description="Polar residues" evidence="7">
    <location>
        <begin position="571"/>
        <end position="582"/>
    </location>
</feature>
<sequence length="1207" mass="139174">MTQKTINKAVTKEQIAAMYQLMKQHHNKNALKLIDLYEKLHKNEFVISFAGHFSAGKSSMINAVLGEEILPKSPIPTSANVVKINSGKGLARAYLTTGETIEFHEPYDMEIIKAYSKDKDAIKRIELNTSKPLIPAGYALMDTPGIDAADDADRIMTEGALHTVDYLFYIMDYNHVQSEVNLQFLRAVQEKAIPYAIIINQMDKHDENELSFEAFESSINRTFEQWNIQPEKIYYTSLKDPNIAHNQLEKVKSKLKSLMTGVREVEIATPLHQVMKEHKHYLIQQYQEQFGETDDSDESAAIDNEYHDIASELERLEQLPRLLEEEFLQELNQTLRNAYLMPAALRERAEQFLESQQKGFKVGLLGAKKKTEEEIDRRIEAFLTPLQESIESTVQWKLRERLAEVAEKYEIKDEASKQHIQELEIRYTKEQLLKLVKPGANLNGDYVLHYTDEIANDIKLQFKREARKIVDELLQAINKENAGKKQEYMRLKESFHEKLAEKQKRNEGHERLQQQIEQMNEILISSDFDNTGVIEIQQHIAERNAKIKEIDVSTLNWDKKENNQQREEWTEQQQNTATTSSESTLKVLDKTIQEVEGLLGFDSLIEDLKEKKTRLSNRNYTIALFGAFSAGKSSFANALIGENVLPVSPNPTTATVNRICPVTKKQPHGTVVVTLKDEKSLAEDVMQITKHFSPPQADLKGLLDWVVKQELTREKSLNQMYRAYLTAMITGYPVMEEHIGASITIELTDFATYVTDETRACYIASMDLYYDSALTRQGITLVDTPGADSVNARHTNVAFEYIKHADAILYVTYYNHALSRADRDFLTQLGRVKESFQLDKMFFIVNAADLAKNEEELQLVVSYVQEQLVKLGIRLPRLYPLSSKRSLQEKLDSSTLNAQMQAFEDRFYQFIHQDLIALTQQAAMWDISRTYHALVRLIESLNLDEKAKEDRKQDLLLKQRRLEEFIKTARSSIFLDRIHDKIEKQLFYVLERLSIRYHDMFKDFFNPATITESGSMGKVQVRKAMEELTDYIGYELLQELQAVAIRVETFMQEEAQRFYQLFVTESKQTDEIFELSNWSAPEIQTPDVARAFDKLDFSIFDKAVVTFKGTKSFFEKNEKEKTKELFFEALKPLAKEYIETNRVHFTSEYGEAWESLVTGLKGFSANAINKLVANNIEMMGTNLDKGALLEKQTMIRSIIRELGIEEV</sequence>
<gene>
    <name evidence="9" type="ORF">D8M04_11315</name>
</gene>
<organism evidence="9 10">
    <name type="scientific">Oceanobacillus piezotolerans</name>
    <dbReference type="NCBI Taxonomy" id="2448030"/>
    <lineage>
        <taxon>Bacteria</taxon>
        <taxon>Bacillati</taxon>
        <taxon>Bacillota</taxon>
        <taxon>Bacilli</taxon>
        <taxon>Bacillales</taxon>
        <taxon>Bacillaceae</taxon>
        <taxon>Oceanobacillus</taxon>
    </lineage>
</organism>
<dbReference type="GO" id="GO:0003924">
    <property type="term" value="F:GTPase activity"/>
    <property type="evidence" value="ECO:0007669"/>
    <property type="project" value="InterPro"/>
</dbReference>
<dbReference type="OrthoDB" id="5477114at2"/>
<evidence type="ECO:0000256" key="5">
    <source>
        <dbReference type="ARBA" id="ARBA00023136"/>
    </source>
</evidence>
<comment type="caution">
    <text evidence="9">The sequence shown here is derived from an EMBL/GenBank/DDBJ whole genome shotgun (WGS) entry which is preliminary data.</text>
</comment>
<dbReference type="PANTHER" id="PTHR10465:SF0">
    <property type="entry name" value="SARCALUMENIN"/>
    <property type="match status" value="1"/>
</dbReference>
<evidence type="ECO:0000256" key="3">
    <source>
        <dbReference type="ARBA" id="ARBA00022801"/>
    </source>
</evidence>
<keyword evidence="3" id="KW-0378">Hydrolase</keyword>
<dbReference type="GO" id="GO:0016020">
    <property type="term" value="C:membrane"/>
    <property type="evidence" value="ECO:0007669"/>
    <property type="project" value="UniProtKB-SubCell"/>
</dbReference>
<evidence type="ECO:0000256" key="1">
    <source>
        <dbReference type="ARBA" id="ARBA00004370"/>
    </source>
</evidence>
<dbReference type="InterPro" id="IPR027094">
    <property type="entry name" value="Mitofusin_fam"/>
</dbReference>
<protein>
    <recommendedName>
        <fullName evidence="8">Dynamin N-terminal domain-containing protein</fullName>
    </recommendedName>
</protein>
<feature type="compositionally biased region" description="Basic and acidic residues" evidence="7">
    <location>
        <begin position="558"/>
        <end position="569"/>
    </location>
</feature>
<proteinExistence type="predicted"/>
<dbReference type="InterPro" id="IPR027417">
    <property type="entry name" value="P-loop_NTPase"/>
</dbReference>
<evidence type="ECO:0000256" key="7">
    <source>
        <dbReference type="SAM" id="MobiDB-lite"/>
    </source>
</evidence>
<comment type="subcellular location">
    <subcellularLocation>
        <location evidence="1">Membrane</location>
    </subcellularLocation>
</comment>
<dbReference type="Pfam" id="PF00350">
    <property type="entry name" value="Dynamin_N"/>
    <property type="match status" value="2"/>
</dbReference>
<dbReference type="RefSeq" id="WP_121523019.1">
    <property type="nucleotide sequence ID" value="NZ_RCHR01000003.1"/>
</dbReference>
<evidence type="ECO:0000256" key="6">
    <source>
        <dbReference type="SAM" id="Coils"/>
    </source>
</evidence>
<dbReference type="PANTHER" id="PTHR10465">
    <property type="entry name" value="TRANSMEMBRANE GTPASE FZO1"/>
    <property type="match status" value="1"/>
</dbReference>
<feature type="coiled-coil region" evidence="6">
    <location>
        <begin position="474"/>
        <end position="519"/>
    </location>
</feature>
<dbReference type="SUPFAM" id="SSF52540">
    <property type="entry name" value="P-loop containing nucleoside triphosphate hydrolases"/>
    <property type="match status" value="2"/>
</dbReference>
<evidence type="ECO:0000256" key="2">
    <source>
        <dbReference type="ARBA" id="ARBA00022741"/>
    </source>
</evidence>
<dbReference type="AlphaFoldDB" id="A0A498DCG2"/>
<reference evidence="9 10" key="1">
    <citation type="submission" date="2018-10" db="EMBL/GenBank/DDBJ databases">
        <title>Oceanobacillus sp. YLB-02 draft genome.</title>
        <authorList>
            <person name="Yu L."/>
        </authorList>
    </citation>
    <scope>NUCLEOTIDE SEQUENCE [LARGE SCALE GENOMIC DNA]</scope>
    <source>
        <strain evidence="9 10">YLB-02</strain>
    </source>
</reference>
<dbReference type="CDD" id="cd09912">
    <property type="entry name" value="DLP_2"/>
    <property type="match status" value="2"/>
</dbReference>
<evidence type="ECO:0000256" key="4">
    <source>
        <dbReference type="ARBA" id="ARBA00023134"/>
    </source>
</evidence>
<evidence type="ECO:0000259" key="8">
    <source>
        <dbReference type="Pfam" id="PF00350"/>
    </source>
</evidence>
<dbReference type="InterPro" id="IPR045063">
    <property type="entry name" value="Dynamin_N"/>
</dbReference>
<evidence type="ECO:0000313" key="9">
    <source>
        <dbReference type="EMBL" id="RLL45433.1"/>
    </source>
</evidence>
<feature type="region of interest" description="Disordered" evidence="7">
    <location>
        <begin position="558"/>
        <end position="582"/>
    </location>
</feature>
<keyword evidence="10" id="KW-1185">Reference proteome</keyword>
<feature type="domain" description="Dynamin N-terminal" evidence="8">
    <location>
        <begin position="622"/>
        <end position="847"/>
    </location>
</feature>
<dbReference type="GO" id="GO:0005525">
    <property type="term" value="F:GTP binding"/>
    <property type="evidence" value="ECO:0007669"/>
    <property type="project" value="UniProtKB-KW"/>
</dbReference>
<keyword evidence="5" id="KW-0472">Membrane</keyword>
<evidence type="ECO:0000313" key="10">
    <source>
        <dbReference type="Proteomes" id="UP000270219"/>
    </source>
</evidence>
<feature type="domain" description="Dynamin N-terminal" evidence="8">
    <location>
        <begin position="47"/>
        <end position="201"/>
    </location>
</feature>
<keyword evidence="4" id="KW-0342">GTP-binding</keyword>
<dbReference type="EMBL" id="RCHR01000003">
    <property type="protein sequence ID" value="RLL45433.1"/>
    <property type="molecule type" value="Genomic_DNA"/>
</dbReference>
<accession>A0A498DCG2</accession>
<name>A0A498DCG2_9BACI</name>
<keyword evidence="6" id="KW-0175">Coiled coil</keyword>
<dbReference type="Proteomes" id="UP000270219">
    <property type="component" value="Unassembled WGS sequence"/>
</dbReference>
<keyword evidence="2" id="KW-0547">Nucleotide-binding</keyword>